<accession>A0A0R2UBE9</accession>
<dbReference type="PANTHER" id="PTHR38784:SF1">
    <property type="entry name" value="SUCROSE PHOSPHORYLASE"/>
    <property type="match status" value="1"/>
</dbReference>
<name>A0A0R2UBE9_9GAMM</name>
<sequence>MALSATICKAELNVIDMDRHYYQQHSLTIAQHPSETDERVMVRLLAYALNASELLSFTKGLSTDDEPDLWHKSLSNEIELWIELGLPSEKRLKKACGRAQKVIVYSYGTGSADQWWKQLEHSVARFNNLSIQHIESDVTTQLASMMQRNLDIQVSIQDQEVTWDNNGHSVTFTPKIRL</sequence>
<proteinExistence type="predicted"/>
<dbReference type="PANTHER" id="PTHR38784">
    <property type="entry name" value="SUCROSE PHOSPHORYLASE"/>
    <property type="match status" value="1"/>
</dbReference>
<protein>
    <recommendedName>
        <fullName evidence="3">YaeQ family protein</fullName>
    </recommendedName>
</protein>
<dbReference type="InterPro" id="IPR038590">
    <property type="entry name" value="YaeQ_sf"/>
</dbReference>
<dbReference type="Proteomes" id="UP000051213">
    <property type="component" value="Unassembled WGS sequence"/>
</dbReference>
<dbReference type="EMBL" id="LICA01000152">
    <property type="protein sequence ID" value="KRO94448.1"/>
    <property type="molecule type" value="Genomic_DNA"/>
</dbReference>
<comment type="caution">
    <text evidence="1">The sequence shown here is derived from an EMBL/GenBank/DDBJ whole genome shotgun (WGS) entry which is preliminary data.</text>
</comment>
<dbReference type="Gene3D" id="3.10.640.10">
    <property type="entry name" value="Restriction endonuclease-like alpha-beta roll domain"/>
    <property type="match status" value="1"/>
</dbReference>
<evidence type="ECO:0008006" key="3">
    <source>
        <dbReference type="Google" id="ProtNLM"/>
    </source>
</evidence>
<dbReference type="PIRSF" id="PIRSF011484">
    <property type="entry name" value="YaeQ"/>
    <property type="match status" value="1"/>
</dbReference>
<organism evidence="1 2">
    <name type="scientific">SAR92 bacterium BACL26 MAG-121220-bin70</name>
    <dbReference type="NCBI Taxonomy" id="1655626"/>
    <lineage>
        <taxon>Bacteria</taxon>
        <taxon>Pseudomonadati</taxon>
        <taxon>Pseudomonadota</taxon>
        <taxon>Gammaproteobacteria</taxon>
        <taxon>Cellvibrionales</taxon>
        <taxon>Porticoccaceae</taxon>
        <taxon>SAR92 clade</taxon>
    </lineage>
</organism>
<dbReference type="SMART" id="SM01322">
    <property type="entry name" value="YaeQ"/>
    <property type="match status" value="1"/>
</dbReference>
<gene>
    <name evidence="1" type="ORF">ABS24_03860</name>
</gene>
<evidence type="ECO:0000313" key="1">
    <source>
        <dbReference type="EMBL" id="KRO94448.1"/>
    </source>
</evidence>
<dbReference type="Pfam" id="PF07152">
    <property type="entry name" value="YaeQ"/>
    <property type="match status" value="1"/>
</dbReference>
<reference evidence="1 2" key="1">
    <citation type="submission" date="2015-10" db="EMBL/GenBank/DDBJ databases">
        <title>Metagenome-Assembled Genomes uncover a global brackish microbiome.</title>
        <authorList>
            <person name="Hugerth L.W."/>
            <person name="Larsson J."/>
            <person name="Alneberg J."/>
            <person name="Lindh M.V."/>
            <person name="Legrand C."/>
            <person name="Pinhassi J."/>
            <person name="Andersson A.F."/>
        </authorList>
    </citation>
    <scope>NUCLEOTIDE SEQUENCE [LARGE SCALE GENOMIC DNA]</scope>
    <source>
        <strain evidence="1">BACL26 MAG-121220-bin70</strain>
    </source>
</reference>
<dbReference type="InterPro" id="IPR009822">
    <property type="entry name" value="YaeQ"/>
</dbReference>
<dbReference type="SUPFAM" id="SSF52980">
    <property type="entry name" value="Restriction endonuclease-like"/>
    <property type="match status" value="1"/>
</dbReference>
<dbReference type="CDD" id="cd22368">
    <property type="entry name" value="YaeQ-like"/>
    <property type="match status" value="1"/>
</dbReference>
<dbReference type="AlphaFoldDB" id="A0A0R2UBE9"/>
<evidence type="ECO:0000313" key="2">
    <source>
        <dbReference type="Proteomes" id="UP000051213"/>
    </source>
</evidence>
<dbReference type="InterPro" id="IPR011335">
    <property type="entry name" value="Restrct_endonuc-II-like"/>
</dbReference>